<dbReference type="Gene3D" id="3.40.190.10">
    <property type="entry name" value="Periplasmic binding protein-like II"/>
    <property type="match status" value="2"/>
</dbReference>
<dbReference type="SUPFAM" id="SSF53850">
    <property type="entry name" value="Periplasmic binding protein-like II"/>
    <property type="match status" value="1"/>
</dbReference>
<dbReference type="AlphaFoldDB" id="A0A6I4L2L9"/>
<comment type="caution">
    <text evidence="3">The sequence shown here is derived from an EMBL/GenBank/DDBJ whole genome shotgun (WGS) entry which is preliminary data.</text>
</comment>
<dbReference type="PANTHER" id="PTHR35936:SF6">
    <property type="entry name" value="AMINO ACID ABC TRANSPORTER SUBSTRATE-BINDING PAAT FAMILY PROTEIN"/>
    <property type="match status" value="1"/>
</dbReference>
<dbReference type="PANTHER" id="PTHR35936">
    <property type="entry name" value="MEMBRANE-BOUND LYTIC MUREIN TRANSGLYCOSYLASE F"/>
    <property type="match status" value="1"/>
</dbReference>
<organism evidence="3 4">
    <name type="scientific">Pseudomonas xionganensis</name>
    <dbReference type="NCBI Taxonomy" id="2654845"/>
    <lineage>
        <taxon>Bacteria</taxon>
        <taxon>Pseudomonadati</taxon>
        <taxon>Pseudomonadota</taxon>
        <taxon>Gammaproteobacteria</taxon>
        <taxon>Pseudomonadales</taxon>
        <taxon>Pseudomonadaceae</taxon>
        <taxon>Pseudomonas</taxon>
    </lineage>
</organism>
<sequence>MPSRLGQHRYCQLLTLGLLFAAQASLANDRALRFSVNDSWAMPMVRIEAGQAVGGILFDLQQRLATKVGRQARMLVMPRLRVQQALENGDIDVRCYVSPNWLGSGHHRYIWSLPFMTQRDLLVGREKGTLRPEQLRNQRLGTVLGFTYPSLEPLFADGRLRREDARTQEQVLLKLQAGRYPYAVSNDLSLHWFNRQHPTSPRLHALGEISSDPIACIVRDAPDVPTMALLRAMVQMKQAGEFEAILRAYR</sequence>
<evidence type="ECO:0000313" key="4">
    <source>
        <dbReference type="Proteomes" id="UP000429555"/>
    </source>
</evidence>
<keyword evidence="2" id="KW-0732">Signal</keyword>
<proteinExistence type="inferred from homology"/>
<protein>
    <submittedName>
        <fullName evidence="3">Transporter substrate-binding domain-containing protein</fullName>
    </submittedName>
</protein>
<evidence type="ECO:0000313" key="3">
    <source>
        <dbReference type="EMBL" id="MVW76213.1"/>
    </source>
</evidence>
<keyword evidence="4" id="KW-1185">Reference proteome</keyword>
<dbReference type="EMBL" id="WKJZ01000002">
    <property type="protein sequence ID" value="MVW76213.1"/>
    <property type="molecule type" value="Genomic_DNA"/>
</dbReference>
<feature type="chain" id="PRO_5026327879" evidence="2">
    <location>
        <begin position="28"/>
        <end position="250"/>
    </location>
</feature>
<dbReference type="Proteomes" id="UP000429555">
    <property type="component" value="Unassembled WGS sequence"/>
</dbReference>
<gene>
    <name evidence="3" type="ORF">GJV18_12905</name>
</gene>
<feature type="signal peptide" evidence="2">
    <location>
        <begin position="1"/>
        <end position="27"/>
    </location>
</feature>
<comment type="similarity">
    <text evidence="1">Belongs to the bacterial solute-binding protein 3 family.</text>
</comment>
<name>A0A6I4L2L9_9PSED</name>
<accession>A0A6I4L2L9</accession>
<evidence type="ECO:0000256" key="1">
    <source>
        <dbReference type="ARBA" id="ARBA00010333"/>
    </source>
</evidence>
<reference evidence="3 4" key="1">
    <citation type="submission" date="2019-11" db="EMBL/GenBank/DDBJ databases">
        <title>Pseudomonas flavidum sp. nov., isolated from Baiyang Lake.</title>
        <authorList>
            <person name="Zhao Y."/>
        </authorList>
    </citation>
    <scope>NUCLEOTIDE SEQUENCE [LARGE SCALE GENOMIC DNA]</scope>
    <source>
        <strain evidence="4">R-22-3 w-18</strain>
    </source>
</reference>
<dbReference type="RefSeq" id="WP_160346235.1">
    <property type="nucleotide sequence ID" value="NZ_WKJZ01000002.1"/>
</dbReference>
<evidence type="ECO:0000256" key="2">
    <source>
        <dbReference type="SAM" id="SignalP"/>
    </source>
</evidence>